<gene>
    <name evidence="1" type="ORF">GCM10022233_27650</name>
</gene>
<keyword evidence="2" id="KW-1185">Reference proteome</keyword>
<dbReference type="EMBL" id="BAAAZY010000009">
    <property type="protein sequence ID" value="GAA4054543.1"/>
    <property type="molecule type" value="Genomic_DNA"/>
</dbReference>
<dbReference type="Gene3D" id="3.40.50.1860">
    <property type="match status" value="1"/>
</dbReference>
<evidence type="ECO:0000313" key="2">
    <source>
        <dbReference type="Proteomes" id="UP001499984"/>
    </source>
</evidence>
<sequence>MRPDRAVDIVTALSENAAATDSPEDTARHLAAALRAVGAGDVDAVLLAQYSLTPAREALTALLDVPVLDGAAAAARELRDLLAVAPSPARTEAVAP</sequence>
<dbReference type="InterPro" id="IPR001920">
    <property type="entry name" value="Asp/Glu_race"/>
</dbReference>
<organism evidence="1 2">
    <name type="scientific">Streptomyces shaanxiensis</name>
    <dbReference type="NCBI Taxonomy" id="653357"/>
    <lineage>
        <taxon>Bacteria</taxon>
        <taxon>Bacillati</taxon>
        <taxon>Actinomycetota</taxon>
        <taxon>Actinomycetes</taxon>
        <taxon>Kitasatosporales</taxon>
        <taxon>Streptomycetaceae</taxon>
        <taxon>Streptomyces</taxon>
    </lineage>
</organism>
<evidence type="ECO:0000313" key="1">
    <source>
        <dbReference type="EMBL" id="GAA4054543.1"/>
    </source>
</evidence>
<dbReference type="RefSeq" id="WP_345012264.1">
    <property type="nucleotide sequence ID" value="NZ_BAAAZY010000009.1"/>
</dbReference>
<reference evidence="2" key="1">
    <citation type="journal article" date="2019" name="Int. J. Syst. Evol. Microbiol.">
        <title>The Global Catalogue of Microorganisms (GCM) 10K type strain sequencing project: providing services to taxonomists for standard genome sequencing and annotation.</title>
        <authorList>
            <consortium name="The Broad Institute Genomics Platform"/>
            <consortium name="The Broad Institute Genome Sequencing Center for Infectious Disease"/>
            <person name="Wu L."/>
            <person name="Ma J."/>
        </authorList>
    </citation>
    <scope>NUCLEOTIDE SEQUENCE [LARGE SCALE GENOMIC DNA]</scope>
    <source>
        <strain evidence="2">JCM 16925</strain>
    </source>
</reference>
<name>A0ABP7UWK8_9ACTN</name>
<comment type="caution">
    <text evidence="1">The sequence shown here is derived from an EMBL/GenBank/DDBJ whole genome shotgun (WGS) entry which is preliminary data.</text>
</comment>
<dbReference type="Proteomes" id="UP001499984">
    <property type="component" value="Unassembled WGS sequence"/>
</dbReference>
<proteinExistence type="predicted"/>
<accession>A0ABP7UWK8</accession>
<protein>
    <submittedName>
        <fullName evidence="1">Uncharacterized protein</fullName>
    </submittedName>
</protein>